<dbReference type="OrthoDB" id="444432at2759"/>
<dbReference type="PANTHER" id="PTHR34071:SF2">
    <property type="entry name" value="FLAVIN-NUCLEOTIDE-BINDING PROTEIN"/>
    <property type="match status" value="1"/>
</dbReference>
<evidence type="ECO:0000313" key="2">
    <source>
        <dbReference type="Proteomes" id="UP001152049"/>
    </source>
</evidence>
<accession>A0A9W8VA12</accession>
<dbReference type="PANTHER" id="PTHR34071">
    <property type="entry name" value="5-NITROIMIDAZOLE ANTIBIOTICS RESISTANCE PROTEIN, NIMA-FAMILY-RELATED PROTEIN-RELATED"/>
    <property type="match status" value="1"/>
</dbReference>
<dbReference type="InterPro" id="IPR024747">
    <property type="entry name" value="Pyridox_Oxase-rel"/>
</dbReference>
<gene>
    <name evidence="1" type="ORF">NW762_013935</name>
</gene>
<proteinExistence type="predicted"/>
<evidence type="ECO:0008006" key="3">
    <source>
        <dbReference type="Google" id="ProtNLM"/>
    </source>
</evidence>
<dbReference type="InterPro" id="IPR012349">
    <property type="entry name" value="Split_barrel_FMN-bd"/>
</dbReference>
<sequence length="254" mass="28167">MEPATLRRRKDQAAYDVDSLLAVFHSKFISNVAYVDQGLPHCLPMTALVEKQDNFLCITLHGHPSSRLIELVRKADQEARDGNVPIGTDNRIRVCITATHVDGLSLSSAPNGHEFNYRSAVVHGACSLVKDRDQKFQAMHLLTNHIVPHRWEEVNPVSSFQVSLVQVIKVEVLSGSVKSRTGIPQIQPRNTGKDGPDLPYPVWTGIIPLYEVLGVPVDSGLTDDAAVPPSVLAYIQKRNKQHKEYAELVSKKKL</sequence>
<dbReference type="EMBL" id="JAOQAZ010000045">
    <property type="protein sequence ID" value="KAJ4245811.1"/>
    <property type="molecule type" value="Genomic_DNA"/>
</dbReference>
<comment type="caution">
    <text evidence="1">The sequence shown here is derived from an EMBL/GenBank/DDBJ whole genome shotgun (WGS) entry which is preliminary data.</text>
</comment>
<dbReference type="AlphaFoldDB" id="A0A9W8VA12"/>
<dbReference type="SUPFAM" id="SSF50475">
    <property type="entry name" value="FMN-binding split barrel"/>
    <property type="match status" value="1"/>
</dbReference>
<evidence type="ECO:0000313" key="1">
    <source>
        <dbReference type="EMBL" id="KAJ4245811.1"/>
    </source>
</evidence>
<dbReference type="Gene3D" id="2.30.110.10">
    <property type="entry name" value="Electron Transport, Fmn-binding Protein, Chain A"/>
    <property type="match status" value="1"/>
</dbReference>
<reference evidence="1" key="1">
    <citation type="submission" date="2022-09" db="EMBL/GenBank/DDBJ databases">
        <title>Fusarium specimens isolated from Avocado Roots.</title>
        <authorList>
            <person name="Stajich J."/>
            <person name="Roper C."/>
            <person name="Heimlech-Rivalta G."/>
        </authorList>
    </citation>
    <scope>NUCLEOTIDE SEQUENCE</scope>
    <source>
        <strain evidence="1">CF00136</strain>
    </source>
</reference>
<name>A0A9W8VA12_9HYPO</name>
<organism evidence="1 2">
    <name type="scientific">Fusarium torreyae</name>
    <dbReference type="NCBI Taxonomy" id="1237075"/>
    <lineage>
        <taxon>Eukaryota</taxon>
        <taxon>Fungi</taxon>
        <taxon>Dikarya</taxon>
        <taxon>Ascomycota</taxon>
        <taxon>Pezizomycotina</taxon>
        <taxon>Sordariomycetes</taxon>
        <taxon>Hypocreomycetidae</taxon>
        <taxon>Hypocreales</taxon>
        <taxon>Nectriaceae</taxon>
        <taxon>Fusarium</taxon>
    </lineage>
</organism>
<protein>
    <recommendedName>
        <fullName evidence="3">Flavin-nucleotide-binding protein</fullName>
    </recommendedName>
</protein>
<dbReference type="Pfam" id="PF12900">
    <property type="entry name" value="Pyridox_ox_2"/>
    <property type="match status" value="1"/>
</dbReference>
<dbReference type="Proteomes" id="UP001152049">
    <property type="component" value="Unassembled WGS sequence"/>
</dbReference>
<keyword evidence="2" id="KW-1185">Reference proteome</keyword>